<keyword evidence="2" id="KW-0677">Repeat</keyword>
<evidence type="ECO:0000256" key="5">
    <source>
        <dbReference type="PROSITE-ProRule" id="PRU00047"/>
    </source>
</evidence>
<reference evidence="7" key="1">
    <citation type="journal article" date="2020" name="bioRxiv">
        <title>Chromosome-level reference genome of the European wasp spider Argiope bruennichi: a resource for studies on range expansion and evolutionary adaptation.</title>
        <authorList>
            <person name="Sheffer M.M."/>
            <person name="Hoppe A."/>
            <person name="Krehenwinkel H."/>
            <person name="Uhl G."/>
            <person name="Kuss A.W."/>
            <person name="Jensen L."/>
            <person name="Jensen C."/>
            <person name="Gillespie R.G."/>
            <person name="Hoff K.J."/>
            <person name="Prost S."/>
        </authorList>
    </citation>
    <scope>NUCLEOTIDE SEQUENCE</scope>
</reference>
<dbReference type="PROSITE" id="PS50158">
    <property type="entry name" value="ZF_CCHC"/>
    <property type="match status" value="2"/>
</dbReference>
<dbReference type="GO" id="GO:0003676">
    <property type="term" value="F:nucleic acid binding"/>
    <property type="evidence" value="ECO:0007669"/>
    <property type="project" value="InterPro"/>
</dbReference>
<dbReference type="Proteomes" id="UP000807504">
    <property type="component" value="Unassembled WGS sequence"/>
</dbReference>
<dbReference type="Pfam" id="PF00098">
    <property type="entry name" value="zf-CCHC"/>
    <property type="match status" value="2"/>
</dbReference>
<dbReference type="GO" id="GO:0005730">
    <property type="term" value="C:nucleolus"/>
    <property type="evidence" value="ECO:0007669"/>
    <property type="project" value="TreeGrafter"/>
</dbReference>
<dbReference type="PANTHER" id="PTHR46242">
    <property type="entry name" value="ZINC FINGER CCHC DOMAIN-CONTAINING PROTEIN 9 ZCCHC9"/>
    <property type="match status" value="1"/>
</dbReference>
<evidence type="ECO:0000313" key="7">
    <source>
        <dbReference type="EMBL" id="KAF8794254.1"/>
    </source>
</evidence>
<dbReference type="InterPro" id="IPR001878">
    <property type="entry name" value="Znf_CCHC"/>
</dbReference>
<keyword evidence="4" id="KW-0862">Zinc</keyword>
<keyword evidence="1" id="KW-0479">Metal-binding</keyword>
<evidence type="ECO:0000259" key="6">
    <source>
        <dbReference type="PROSITE" id="PS50158"/>
    </source>
</evidence>
<protein>
    <submittedName>
        <fullName evidence="7">Zinc finger CCHC domain-containing protein 9</fullName>
    </submittedName>
</protein>
<organism evidence="7 8">
    <name type="scientific">Argiope bruennichi</name>
    <name type="common">Wasp spider</name>
    <name type="synonym">Aranea bruennichi</name>
    <dbReference type="NCBI Taxonomy" id="94029"/>
    <lineage>
        <taxon>Eukaryota</taxon>
        <taxon>Metazoa</taxon>
        <taxon>Ecdysozoa</taxon>
        <taxon>Arthropoda</taxon>
        <taxon>Chelicerata</taxon>
        <taxon>Arachnida</taxon>
        <taxon>Araneae</taxon>
        <taxon>Araneomorphae</taxon>
        <taxon>Entelegynae</taxon>
        <taxon>Araneoidea</taxon>
        <taxon>Araneidae</taxon>
        <taxon>Argiope</taxon>
    </lineage>
</organism>
<evidence type="ECO:0000256" key="2">
    <source>
        <dbReference type="ARBA" id="ARBA00022737"/>
    </source>
</evidence>
<reference evidence="7" key="2">
    <citation type="submission" date="2020-06" db="EMBL/GenBank/DDBJ databases">
        <authorList>
            <person name="Sheffer M."/>
        </authorList>
    </citation>
    <scope>NUCLEOTIDE SEQUENCE</scope>
</reference>
<dbReference type="InterPro" id="IPR036875">
    <property type="entry name" value="Znf_CCHC_sf"/>
</dbReference>
<dbReference type="PANTHER" id="PTHR46242:SF1">
    <property type="entry name" value="ZINC FINGER CCHC DOMAIN-CONTAINING PROTEIN 9"/>
    <property type="match status" value="1"/>
</dbReference>
<dbReference type="Gene3D" id="4.10.60.10">
    <property type="entry name" value="Zinc finger, CCHC-type"/>
    <property type="match status" value="1"/>
</dbReference>
<dbReference type="FunFam" id="4.10.60.10:FF:000091">
    <property type="entry name" value="Zinc finger CCHC-type-containing 9"/>
    <property type="match status" value="1"/>
</dbReference>
<sequence>MSRLLEVGRLSIRDENEDVARYPHQSSSQKRYPKNRYTSQAFKWGSAEHTSYKCPEKIEGYPLAKCFVCKEQGHISKDCPKNDHGVYIKGGKCSLCGNVNHLKKDCPTLKKRNDEESDITAYTINEEKSVDAEIIPTDDTRTDVKETIKKRKKAKLVKF</sequence>
<evidence type="ECO:0000313" key="8">
    <source>
        <dbReference type="Proteomes" id="UP000807504"/>
    </source>
</evidence>
<feature type="domain" description="CCHC-type" evidence="6">
    <location>
        <begin position="92"/>
        <end position="107"/>
    </location>
</feature>
<evidence type="ECO:0000256" key="3">
    <source>
        <dbReference type="ARBA" id="ARBA00022771"/>
    </source>
</evidence>
<keyword evidence="3 5" id="KW-0863">Zinc-finger</keyword>
<dbReference type="InterPro" id="IPR042246">
    <property type="entry name" value="ZCCHC9"/>
</dbReference>
<evidence type="ECO:0000256" key="1">
    <source>
        <dbReference type="ARBA" id="ARBA00022723"/>
    </source>
</evidence>
<gene>
    <name evidence="7" type="ORF">HNY73_002251</name>
</gene>
<keyword evidence="8" id="KW-1185">Reference proteome</keyword>
<evidence type="ECO:0000256" key="4">
    <source>
        <dbReference type="ARBA" id="ARBA00022833"/>
    </source>
</evidence>
<dbReference type="EMBL" id="JABXBU010000002">
    <property type="protein sequence ID" value="KAF8794254.1"/>
    <property type="molecule type" value="Genomic_DNA"/>
</dbReference>
<feature type="domain" description="CCHC-type" evidence="6">
    <location>
        <begin position="65"/>
        <end position="81"/>
    </location>
</feature>
<dbReference type="AlphaFoldDB" id="A0A8T0FSX3"/>
<proteinExistence type="predicted"/>
<dbReference type="SMART" id="SM00343">
    <property type="entry name" value="ZnF_C2HC"/>
    <property type="match status" value="2"/>
</dbReference>
<dbReference type="GO" id="GO:0008270">
    <property type="term" value="F:zinc ion binding"/>
    <property type="evidence" value="ECO:0007669"/>
    <property type="project" value="UniProtKB-KW"/>
</dbReference>
<accession>A0A8T0FSX3</accession>
<name>A0A8T0FSX3_ARGBR</name>
<dbReference type="SUPFAM" id="SSF57756">
    <property type="entry name" value="Retrovirus zinc finger-like domains"/>
    <property type="match status" value="1"/>
</dbReference>
<comment type="caution">
    <text evidence="7">The sequence shown here is derived from an EMBL/GenBank/DDBJ whole genome shotgun (WGS) entry which is preliminary data.</text>
</comment>